<organism evidence="2 3">
    <name type="scientific">Gigaspora margarita</name>
    <dbReference type="NCBI Taxonomy" id="4874"/>
    <lineage>
        <taxon>Eukaryota</taxon>
        <taxon>Fungi</taxon>
        <taxon>Fungi incertae sedis</taxon>
        <taxon>Mucoromycota</taxon>
        <taxon>Glomeromycotina</taxon>
        <taxon>Glomeromycetes</taxon>
        <taxon>Diversisporales</taxon>
        <taxon>Gigasporaceae</taxon>
        <taxon>Gigaspora</taxon>
    </lineage>
</organism>
<keyword evidence="1" id="KW-0472">Membrane</keyword>
<feature type="transmembrane region" description="Helical" evidence="1">
    <location>
        <begin position="286"/>
        <end position="309"/>
    </location>
</feature>
<comment type="caution">
    <text evidence="2">The sequence shown here is derived from an EMBL/GenBank/DDBJ whole genome shotgun (WGS) entry which is preliminary data.</text>
</comment>
<keyword evidence="1" id="KW-0812">Transmembrane</keyword>
<keyword evidence="3" id="KW-1185">Reference proteome</keyword>
<proteinExistence type="predicted"/>
<reference evidence="2 3" key="1">
    <citation type="journal article" date="2019" name="Environ. Microbiol.">
        <title>At the nexus of three kingdoms: the genome of the mycorrhizal fungus Gigaspora margarita provides insights into plant, endobacterial and fungal interactions.</title>
        <authorList>
            <person name="Venice F."/>
            <person name="Ghignone S."/>
            <person name="Salvioli di Fossalunga A."/>
            <person name="Amselem J."/>
            <person name="Novero M."/>
            <person name="Xianan X."/>
            <person name="Sedzielewska Toro K."/>
            <person name="Morin E."/>
            <person name="Lipzen A."/>
            <person name="Grigoriev I.V."/>
            <person name="Henrissat B."/>
            <person name="Martin F.M."/>
            <person name="Bonfante P."/>
        </authorList>
    </citation>
    <scope>NUCLEOTIDE SEQUENCE [LARGE SCALE GENOMIC DNA]</scope>
    <source>
        <strain evidence="2 3">BEG34</strain>
    </source>
</reference>
<name>A0A8H4AWT7_GIGMA</name>
<sequence>MFSLDHFHRNEPSIFMLLRALFILLFITSFTLYWSYLLYKQHIKLTKSNLAVYFDEIDIIFPAFSLCRSYSNFSLTEFYNTSTSFYNNSTEFYNPYGSRLNIANITCYDFTSSKNSKSCNNHIISNVSTQCWAFSPFQNRSNQECNEAGNDCIIKSRKNDLGLNYVIFNIISDTSPLTSPVSDYFSIMFNNVYVYNETNKTTQNNIAFNIHPFNKGKLIMLEFSIRTRSKYDSLFIKGFGIQPTNREVFVDTEIKEIQQAENTSNTVLLLKPKNNTIYDEEETFEFTFLFIISSLGGFYSAAAGVYILLFGSSKLSPWGLTQKYMCCLNLRKKFEIETATHYVSKAGIPFADNPCELPEGATIEDRILILESVLRKYYLDTDYFAELNYIVQQNQKYKKKFNIKKIDEE</sequence>
<evidence type="ECO:0000313" key="3">
    <source>
        <dbReference type="Proteomes" id="UP000439903"/>
    </source>
</evidence>
<evidence type="ECO:0000256" key="1">
    <source>
        <dbReference type="SAM" id="Phobius"/>
    </source>
</evidence>
<dbReference type="AlphaFoldDB" id="A0A8H4AWT7"/>
<feature type="transmembrane region" description="Helical" evidence="1">
    <location>
        <begin position="20"/>
        <end position="39"/>
    </location>
</feature>
<dbReference type="OrthoDB" id="2403806at2759"/>
<keyword evidence="1" id="KW-1133">Transmembrane helix</keyword>
<dbReference type="Proteomes" id="UP000439903">
    <property type="component" value="Unassembled WGS sequence"/>
</dbReference>
<protein>
    <recommendedName>
        <fullName evidence="4">Transmembrane protein</fullName>
    </recommendedName>
</protein>
<gene>
    <name evidence="2" type="ORF">F8M41_006329</name>
</gene>
<dbReference type="EMBL" id="WTPW01000163">
    <property type="protein sequence ID" value="KAF0540710.1"/>
    <property type="molecule type" value="Genomic_DNA"/>
</dbReference>
<accession>A0A8H4AWT7</accession>
<evidence type="ECO:0000313" key="2">
    <source>
        <dbReference type="EMBL" id="KAF0540710.1"/>
    </source>
</evidence>
<evidence type="ECO:0008006" key="4">
    <source>
        <dbReference type="Google" id="ProtNLM"/>
    </source>
</evidence>